<dbReference type="InterPro" id="IPR052032">
    <property type="entry name" value="ATP-dep_AA_Ligase"/>
</dbReference>
<organism evidence="6 7">
    <name type="scientific">Bacillus cereus</name>
    <dbReference type="NCBI Taxonomy" id="1396"/>
    <lineage>
        <taxon>Bacteria</taxon>
        <taxon>Bacillati</taxon>
        <taxon>Bacillota</taxon>
        <taxon>Bacilli</taxon>
        <taxon>Bacillales</taxon>
        <taxon>Bacillaceae</taxon>
        <taxon>Bacillus</taxon>
        <taxon>Bacillus cereus group</taxon>
    </lineage>
</organism>
<evidence type="ECO:0000256" key="2">
    <source>
        <dbReference type="ARBA" id="ARBA00022741"/>
    </source>
</evidence>
<dbReference type="PANTHER" id="PTHR43585:SF2">
    <property type="entry name" value="ATP-GRASP ENZYME FSQD"/>
    <property type="match status" value="1"/>
</dbReference>
<dbReference type="InterPro" id="IPR040570">
    <property type="entry name" value="LAL_C2"/>
</dbReference>
<reference evidence="6 7" key="1">
    <citation type="submission" date="2017-09" db="EMBL/GenBank/DDBJ databases">
        <title>Large-scale bioinformatics analysis of Bacillus genomes uncovers conserved roles of natural products in bacterial physiology.</title>
        <authorList>
            <consortium name="Agbiome Team Llc"/>
            <person name="Bleich R.M."/>
            <person name="Grubbs K.J."/>
            <person name="Santa Maria K.C."/>
            <person name="Allen S.E."/>
            <person name="Farag S."/>
            <person name="Shank E.A."/>
            <person name="Bowers A."/>
        </authorList>
    </citation>
    <scope>NUCLEOTIDE SEQUENCE [LARGE SCALE GENOMIC DNA]</scope>
    <source>
        <strain evidence="6 7">AFS061806</strain>
    </source>
</reference>
<keyword evidence="2 4" id="KW-0547">Nucleotide-binding</keyword>
<dbReference type="SUPFAM" id="SSF56059">
    <property type="entry name" value="Glutathione synthetase ATP-binding domain-like"/>
    <property type="match status" value="1"/>
</dbReference>
<dbReference type="EMBL" id="NVDG01000047">
    <property type="protein sequence ID" value="PFU38523.1"/>
    <property type="molecule type" value="Genomic_DNA"/>
</dbReference>
<dbReference type="GO" id="GO:0016874">
    <property type="term" value="F:ligase activity"/>
    <property type="evidence" value="ECO:0007669"/>
    <property type="project" value="UniProtKB-KW"/>
</dbReference>
<evidence type="ECO:0000259" key="5">
    <source>
        <dbReference type="PROSITE" id="PS50975"/>
    </source>
</evidence>
<evidence type="ECO:0000256" key="3">
    <source>
        <dbReference type="ARBA" id="ARBA00022840"/>
    </source>
</evidence>
<gene>
    <name evidence="6" type="ORF">COK86_25430</name>
</gene>
<dbReference type="RefSeq" id="WP_098498140.1">
    <property type="nucleotide sequence ID" value="NZ_NUXC01000006.1"/>
</dbReference>
<evidence type="ECO:0000256" key="1">
    <source>
        <dbReference type="ARBA" id="ARBA00022598"/>
    </source>
</evidence>
<keyword evidence="1" id="KW-0436">Ligase</keyword>
<dbReference type="Pfam" id="PF18603">
    <property type="entry name" value="LAL_C2"/>
    <property type="match status" value="1"/>
</dbReference>
<comment type="caution">
    <text evidence="6">The sequence shown here is derived from an EMBL/GenBank/DDBJ whole genome shotgun (WGS) entry which is preliminary data.</text>
</comment>
<protein>
    <recommendedName>
        <fullName evidence="5">ATP-grasp domain-containing protein</fullName>
    </recommendedName>
</protein>
<sequence length="411" mass="46930">MESLIFLWDFNLISEYIKKYDSFHRVVVLDKRRKNINLKELEKIYDEVIVVEDANNNILVGDVLEEINKKYKIKAIYATFENFVEVAGYLRTRFNIQGLNEEDSLNVRNKFLMKKVAEKHNIKCAAVEMIKGKESIEKFIENYGFPIIIKPIDGAGTKLTYKIDDVAKLEEVCKLISLYDKKGLYSGNYIIEEFVYGEEYECDSIVQNGEVIFSTVGKYLTNLINTVNSETALGVITYPDKSNDDIVEKIKEFNKKVVKSFNCENTITHLEVFIDKDGEVIFSELAARIGGGPVIGNNIKSIYNVNIYESFVDLEINKIKVDSDEFSQCYAGCITFPYKNGEILEISKEDDFKDISGIVEVKIFNKVGDILGDKDDTSKRTGYIIINDTNLSSLKQKLSDANKNFLLITQN</sequence>
<dbReference type="AlphaFoldDB" id="A0A2B0UA37"/>
<dbReference type="GO" id="GO:0046872">
    <property type="term" value="F:metal ion binding"/>
    <property type="evidence" value="ECO:0007669"/>
    <property type="project" value="InterPro"/>
</dbReference>
<dbReference type="InterPro" id="IPR013815">
    <property type="entry name" value="ATP_grasp_subdomain_1"/>
</dbReference>
<evidence type="ECO:0000313" key="7">
    <source>
        <dbReference type="Proteomes" id="UP000224076"/>
    </source>
</evidence>
<dbReference type="Gene3D" id="3.30.470.20">
    <property type="entry name" value="ATP-grasp fold, B domain"/>
    <property type="match status" value="1"/>
</dbReference>
<dbReference type="Gene3D" id="3.30.1490.20">
    <property type="entry name" value="ATP-grasp fold, A domain"/>
    <property type="match status" value="1"/>
</dbReference>
<accession>A0A2B0UA37</accession>
<dbReference type="Proteomes" id="UP000224076">
    <property type="component" value="Unassembled WGS sequence"/>
</dbReference>
<proteinExistence type="predicted"/>
<evidence type="ECO:0000313" key="6">
    <source>
        <dbReference type="EMBL" id="PFU38523.1"/>
    </source>
</evidence>
<dbReference type="GO" id="GO:0005524">
    <property type="term" value="F:ATP binding"/>
    <property type="evidence" value="ECO:0007669"/>
    <property type="project" value="UniProtKB-UniRule"/>
</dbReference>
<dbReference type="Gene3D" id="3.40.50.20">
    <property type="match status" value="1"/>
</dbReference>
<feature type="domain" description="ATP-grasp" evidence="5">
    <location>
        <begin position="114"/>
        <end position="316"/>
    </location>
</feature>
<dbReference type="PROSITE" id="PS50975">
    <property type="entry name" value="ATP_GRASP"/>
    <property type="match status" value="1"/>
</dbReference>
<keyword evidence="3 4" id="KW-0067">ATP-binding</keyword>
<dbReference type="PANTHER" id="PTHR43585">
    <property type="entry name" value="FUMIPYRROLE BIOSYNTHESIS PROTEIN C"/>
    <property type="match status" value="1"/>
</dbReference>
<dbReference type="Pfam" id="PF13535">
    <property type="entry name" value="ATP-grasp_4"/>
    <property type="match status" value="1"/>
</dbReference>
<dbReference type="InterPro" id="IPR011761">
    <property type="entry name" value="ATP-grasp"/>
</dbReference>
<name>A0A2B0UA37_BACCE</name>
<evidence type="ECO:0000256" key="4">
    <source>
        <dbReference type="PROSITE-ProRule" id="PRU00409"/>
    </source>
</evidence>